<reference evidence="2" key="3">
    <citation type="submission" date="2015-06" db="UniProtKB">
        <authorList>
            <consortium name="EnsemblMetazoa"/>
        </authorList>
    </citation>
    <scope>IDENTIFICATION</scope>
</reference>
<dbReference type="HOGENOM" id="CLU_104325_0_0_1"/>
<dbReference type="EnsemblMetazoa" id="CapteT186932">
    <property type="protein sequence ID" value="CapteP186932"/>
    <property type="gene ID" value="CapteG186932"/>
</dbReference>
<protein>
    <submittedName>
        <fullName evidence="1 2">Uncharacterized protein</fullName>
    </submittedName>
</protein>
<dbReference type="AlphaFoldDB" id="R7TNA6"/>
<dbReference type="EMBL" id="AMQN01002811">
    <property type="status" value="NOT_ANNOTATED_CDS"/>
    <property type="molecule type" value="Genomic_DNA"/>
</dbReference>
<evidence type="ECO:0000313" key="1">
    <source>
        <dbReference type="EMBL" id="ELT92565.1"/>
    </source>
</evidence>
<name>R7TNA6_CAPTE</name>
<gene>
    <name evidence="1" type="ORF">CAPTEDRAFT_186932</name>
</gene>
<proteinExistence type="predicted"/>
<dbReference type="Proteomes" id="UP000014760">
    <property type="component" value="Unassembled WGS sequence"/>
</dbReference>
<evidence type="ECO:0000313" key="2">
    <source>
        <dbReference type="EnsemblMetazoa" id="CapteP186932"/>
    </source>
</evidence>
<reference evidence="1 3" key="2">
    <citation type="journal article" date="2013" name="Nature">
        <title>Insights into bilaterian evolution from three spiralian genomes.</title>
        <authorList>
            <person name="Simakov O."/>
            <person name="Marletaz F."/>
            <person name="Cho S.J."/>
            <person name="Edsinger-Gonzales E."/>
            <person name="Havlak P."/>
            <person name="Hellsten U."/>
            <person name="Kuo D.H."/>
            <person name="Larsson T."/>
            <person name="Lv J."/>
            <person name="Arendt D."/>
            <person name="Savage R."/>
            <person name="Osoegawa K."/>
            <person name="de Jong P."/>
            <person name="Grimwood J."/>
            <person name="Chapman J.A."/>
            <person name="Shapiro H."/>
            <person name="Aerts A."/>
            <person name="Otillar R.P."/>
            <person name="Terry A.Y."/>
            <person name="Boore J.L."/>
            <person name="Grigoriev I.V."/>
            <person name="Lindberg D.R."/>
            <person name="Seaver E.C."/>
            <person name="Weisblat D.A."/>
            <person name="Putnam N.H."/>
            <person name="Rokhsar D.S."/>
        </authorList>
    </citation>
    <scope>NUCLEOTIDE SEQUENCE</scope>
    <source>
        <strain evidence="1 3">I ESC-2004</strain>
    </source>
</reference>
<organism evidence="1">
    <name type="scientific">Capitella teleta</name>
    <name type="common">Polychaete worm</name>
    <dbReference type="NCBI Taxonomy" id="283909"/>
    <lineage>
        <taxon>Eukaryota</taxon>
        <taxon>Metazoa</taxon>
        <taxon>Spiralia</taxon>
        <taxon>Lophotrochozoa</taxon>
        <taxon>Annelida</taxon>
        <taxon>Polychaeta</taxon>
        <taxon>Sedentaria</taxon>
        <taxon>Scolecida</taxon>
        <taxon>Capitellidae</taxon>
        <taxon>Capitella</taxon>
    </lineage>
</organism>
<keyword evidence="3" id="KW-1185">Reference proteome</keyword>
<sequence length="232" mass="26832">MEISLRRIVGLPLEVDGVTIENCLSYTYQGCIFTWDANLKNAIKEVCSRKVCHGIKFEAFIEKNRNAPFKVKEKSWLGLAAIKTVNATYMRSVMTLLGVRKTTAGDLCLIEAGLPSLVNKAKSIQKTFEKFIDERSDLTDDPLMFTLEKCRTANTPCARYIRSLDQHDYDHEDQILEEKLRTSTRTKYRTYCNLMNPERKRHEMYADLNVKEFARLITTTRFRLSILSQSCH</sequence>
<evidence type="ECO:0000313" key="3">
    <source>
        <dbReference type="Proteomes" id="UP000014760"/>
    </source>
</evidence>
<reference evidence="3" key="1">
    <citation type="submission" date="2012-12" db="EMBL/GenBank/DDBJ databases">
        <authorList>
            <person name="Hellsten U."/>
            <person name="Grimwood J."/>
            <person name="Chapman J.A."/>
            <person name="Shapiro H."/>
            <person name="Aerts A."/>
            <person name="Otillar R.P."/>
            <person name="Terry A.Y."/>
            <person name="Boore J.L."/>
            <person name="Simakov O."/>
            <person name="Marletaz F."/>
            <person name="Cho S.-J."/>
            <person name="Edsinger-Gonzales E."/>
            <person name="Havlak P."/>
            <person name="Kuo D.-H."/>
            <person name="Larsson T."/>
            <person name="Lv J."/>
            <person name="Arendt D."/>
            <person name="Savage R."/>
            <person name="Osoegawa K."/>
            <person name="de Jong P."/>
            <person name="Lindberg D.R."/>
            <person name="Seaver E.C."/>
            <person name="Weisblat D.A."/>
            <person name="Putnam N.H."/>
            <person name="Grigoriev I.V."/>
            <person name="Rokhsar D.S."/>
        </authorList>
    </citation>
    <scope>NUCLEOTIDE SEQUENCE</scope>
    <source>
        <strain evidence="3">I ESC-2004</strain>
    </source>
</reference>
<dbReference type="OrthoDB" id="6150661at2759"/>
<accession>R7TNA6</accession>
<dbReference type="EMBL" id="KB310082">
    <property type="protein sequence ID" value="ELT92565.1"/>
    <property type="molecule type" value="Genomic_DNA"/>
</dbReference>